<dbReference type="InterPro" id="IPR002347">
    <property type="entry name" value="SDR_fam"/>
</dbReference>
<accession>A0A2A2I164</accession>
<dbReference type="InterPro" id="IPR036291">
    <property type="entry name" value="NAD(P)-bd_dom_sf"/>
</dbReference>
<evidence type="ECO:0000259" key="5">
    <source>
        <dbReference type="SMART" id="SM00822"/>
    </source>
</evidence>
<dbReference type="PROSITE" id="PS00061">
    <property type="entry name" value="ADH_SHORT"/>
    <property type="match status" value="1"/>
</dbReference>
<dbReference type="AlphaFoldDB" id="A0A2A2I164"/>
<evidence type="ECO:0000256" key="4">
    <source>
        <dbReference type="SAM" id="MobiDB-lite"/>
    </source>
</evidence>
<keyword evidence="7" id="KW-1185">Reference proteome</keyword>
<organism evidence="6 7">
    <name type="scientific">Tamilnaduibacter salinus</name>
    <dbReference type="NCBI Taxonomy" id="1484056"/>
    <lineage>
        <taxon>Bacteria</taxon>
        <taxon>Pseudomonadati</taxon>
        <taxon>Pseudomonadota</taxon>
        <taxon>Gammaproteobacteria</taxon>
        <taxon>Pseudomonadales</taxon>
        <taxon>Marinobacteraceae</taxon>
        <taxon>Tamilnaduibacter</taxon>
    </lineage>
</organism>
<feature type="region of interest" description="Disordered" evidence="4">
    <location>
        <begin position="1"/>
        <end position="27"/>
    </location>
</feature>
<evidence type="ECO:0000256" key="3">
    <source>
        <dbReference type="RuleBase" id="RU000363"/>
    </source>
</evidence>
<evidence type="ECO:0000313" key="7">
    <source>
        <dbReference type="Proteomes" id="UP000218332"/>
    </source>
</evidence>
<dbReference type="GO" id="GO:0016020">
    <property type="term" value="C:membrane"/>
    <property type="evidence" value="ECO:0007669"/>
    <property type="project" value="TreeGrafter"/>
</dbReference>
<comment type="caution">
    <text evidence="6">The sequence shown here is derived from an EMBL/GenBank/DDBJ whole genome shotgun (WGS) entry which is preliminary data.</text>
</comment>
<dbReference type="SMART" id="SM00822">
    <property type="entry name" value="PKS_KR"/>
    <property type="match status" value="1"/>
</dbReference>
<dbReference type="EMBL" id="NMPM01000106">
    <property type="protein sequence ID" value="PAV24753.1"/>
    <property type="molecule type" value="Genomic_DNA"/>
</dbReference>
<dbReference type="InterPro" id="IPR020904">
    <property type="entry name" value="Sc_DH/Rdtase_CS"/>
</dbReference>
<dbReference type="PRINTS" id="PR00080">
    <property type="entry name" value="SDRFAMILY"/>
</dbReference>
<sequence>MDNELAQSPLRRRCHVHQPPNEEPMPMKDFRDKEVLITGSASGIGRETALAFAEAGARLWLADVDETGNQETARLVRDKGTTGHPLHCNVADETSVRAMAEEVHGEIEALDVLMNNAGVGTAGRFLDTTLENWRRTLDINLMGVVHGCHAFLPNMVARGEGGHVINTASAAGYYAAPDIPVYAASKFAVQGFTEALRADMAQHSIGVTAICPGIIDTPIVAKSVMEGKMSEGDRQSKIVDFYHKRNYTPAQVAQAILKAVRHNVAVQPVSPEAWGLYVAKRLTPGVLGRLSRSELPFLK</sequence>
<dbReference type="PRINTS" id="PR00081">
    <property type="entry name" value="GDHRDH"/>
</dbReference>
<dbReference type="PANTHER" id="PTHR44196">
    <property type="entry name" value="DEHYDROGENASE/REDUCTASE SDR FAMILY MEMBER 7B"/>
    <property type="match status" value="1"/>
</dbReference>
<dbReference type="Gene3D" id="3.40.50.720">
    <property type="entry name" value="NAD(P)-binding Rossmann-like Domain"/>
    <property type="match status" value="1"/>
</dbReference>
<dbReference type="PANTHER" id="PTHR44196:SF1">
    <property type="entry name" value="DEHYDROGENASE_REDUCTASE SDR FAMILY MEMBER 7B"/>
    <property type="match status" value="1"/>
</dbReference>
<proteinExistence type="inferred from homology"/>
<gene>
    <name evidence="6" type="ORF">CF392_14585</name>
</gene>
<feature type="domain" description="Ketoreductase" evidence="5">
    <location>
        <begin position="33"/>
        <end position="218"/>
    </location>
</feature>
<protein>
    <recommendedName>
        <fullName evidence="5">Ketoreductase domain-containing protein</fullName>
    </recommendedName>
</protein>
<reference evidence="6 7" key="1">
    <citation type="submission" date="2017-07" db="EMBL/GenBank/DDBJ databases">
        <title>Tamlnaduibacter salinus (Mi-7) genome sequencing.</title>
        <authorList>
            <person name="Verma A."/>
            <person name="Krishnamurthi S."/>
        </authorList>
    </citation>
    <scope>NUCLEOTIDE SEQUENCE [LARGE SCALE GENOMIC DNA]</scope>
    <source>
        <strain evidence="6 7">Mi-7</strain>
    </source>
</reference>
<dbReference type="FunFam" id="3.40.50.720:FF:000084">
    <property type="entry name" value="Short-chain dehydrogenase reductase"/>
    <property type="match status" value="1"/>
</dbReference>
<dbReference type="Pfam" id="PF00106">
    <property type="entry name" value="adh_short"/>
    <property type="match status" value="1"/>
</dbReference>
<dbReference type="CDD" id="cd05233">
    <property type="entry name" value="SDR_c"/>
    <property type="match status" value="1"/>
</dbReference>
<evidence type="ECO:0000313" key="6">
    <source>
        <dbReference type="EMBL" id="PAV24753.1"/>
    </source>
</evidence>
<comment type="similarity">
    <text evidence="1 3">Belongs to the short-chain dehydrogenases/reductases (SDR) family.</text>
</comment>
<dbReference type="GO" id="GO:0016491">
    <property type="term" value="F:oxidoreductase activity"/>
    <property type="evidence" value="ECO:0007669"/>
    <property type="project" value="UniProtKB-KW"/>
</dbReference>
<dbReference type="InterPro" id="IPR057326">
    <property type="entry name" value="KR_dom"/>
</dbReference>
<name>A0A2A2I164_9GAMM</name>
<dbReference type="SUPFAM" id="SSF51735">
    <property type="entry name" value="NAD(P)-binding Rossmann-fold domains"/>
    <property type="match status" value="1"/>
</dbReference>
<dbReference type="Proteomes" id="UP000218332">
    <property type="component" value="Unassembled WGS sequence"/>
</dbReference>
<evidence type="ECO:0000256" key="2">
    <source>
        <dbReference type="ARBA" id="ARBA00023002"/>
    </source>
</evidence>
<keyword evidence="2" id="KW-0560">Oxidoreductase</keyword>
<evidence type="ECO:0000256" key="1">
    <source>
        <dbReference type="ARBA" id="ARBA00006484"/>
    </source>
</evidence>